<dbReference type="EnsemblMetazoa" id="CJA01767a.1">
    <property type="protein sequence ID" value="CJA01767a.1"/>
    <property type="gene ID" value="WBGene00120971"/>
</dbReference>
<dbReference type="Gene3D" id="1.25.40.10">
    <property type="entry name" value="Tetratricopeptide repeat domain"/>
    <property type="match status" value="1"/>
</dbReference>
<reference evidence="1" key="2">
    <citation type="submission" date="2022-06" db="UniProtKB">
        <authorList>
            <consortium name="EnsemblMetazoa"/>
        </authorList>
    </citation>
    <scope>IDENTIFICATION</scope>
    <source>
        <strain evidence="1">DF5081</strain>
    </source>
</reference>
<evidence type="ECO:0008006" key="3">
    <source>
        <dbReference type="Google" id="ProtNLM"/>
    </source>
</evidence>
<evidence type="ECO:0000313" key="2">
    <source>
        <dbReference type="Proteomes" id="UP000005237"/>
    </source>
</evidence>
<proteinExistence type="predicted"/>
<organism evidence="1 2">
    <name type="scientific">Caenorhabditis japonica</name>
    <dbReference type="NCBI Taxonomy" id="281687"/>
    <lineage>
        <taxon>Eukaryota</taxon>
        <taxon>Metazoa</taxon>
        <taxon>Ecdysozoa</taxon>
        <taxon>Nematoda</taxon>
        <taxon>Chromadorea</taxon>
        <taxon>Rhabditida</taxon>
        <taxon>Rhabditina</taxon>
        <taxon>Rhabditomorpha</taxon>
        <taxon>Rhabditoidea</taxon>
        <taxon>Rhabditidae</taxon>
        <taxon>Peloderinae</taxon>
        <taxon>Caenorhabditis</taxon>
    </lineage>
</organism>
<sequence>MNRTAMLVPVSEQIPSSLQGACHSYIDELMPIATRREALKKKYQFDCACEGCLDEERNIRMEAWSCGICVGGLVPNKEGASCTLCGWTMSRDHYELCRAAEEAAIASRPKIENDFIALETKKQLCEKLIELFQDTIHTFNVHRIPFLRCLYIASLAAQE</sequence>
<keyword evidence="2" id="KW-1185">Reference proteome</keyword>
<protein>
    <recommendedName>
        <fullName evidence="3">SET domain-containing protein</fullName>
    </recommendedName>
</protein>
<name>A0A8R1DGV4_CAEJA</name>
<reference evidence="2" key="1">
    <citation type="submission" date="2010-08" db="EMBL/GenBank/DDBJ databases">
        <authorList>
            <consortium name="Caenorhabditis japonica Sequencing Consortium"/>
            <person name="Wilson R.K."/>
        </authorList>
    </citation>
    <scope>NUCLEOTIDE SEQUENCE [LARGE SCALE GENOMIC DNA]</scope>
    <source>
        <strain evidence="2">DF5081</strain>
    </source>
</reference>
<evidence type="ECO:0000313" key="1">
    <source>
        <dbReference type="EnsemblMetazoa" id="CJA01767a.1"/>
    </source>
</evidence>
<dbReference type="InterPro" id="IPR011990">
    <property type="entry name" value="TPR-like_helical_dom_sf"/>
</dbReference>
<dbReference type="Proteomes" id="UP000005237">
    <property type="component" value="Unassembled WGS sequence"/>
</dbReference>
<accession>A0A8R1DGV4</accession>